<accession>A0A3S4T0Y5</accession>
<dbReference type="SUPFAM" id="SSF143422">
    <property type="entry name" value="Transposase IS200-like"/>
    <property type="match status" value="1"/>
</dbReference>
<organism evidence="2 3">
    <name type="scientific">Segatella oris</name>
    <dbReference type="NCBI Taxonomy" id="28135"/>
    <lineage>
        <taxon>Bacteria</taxon>
        <taxon>Pseudomonadati</taxon>
        <taxon>Bacteroidota</taxon>
        <taxon>Bacteroidia</taxon>
        <taxon>Bacteroidales</taxon>
        <taxon>Prevotellaceae</taxon>
        <taxon>Segatella</taxon>
    </lineage>
</organism>
<dbReference type="AlphaFoldDB" id="A0A3S4T0Y5"/>
<gene>
    <name evidence="2" type="ORF">NCTC13071_00531</name>
</gene>
<feature type="domain" description="Transposase IS200-like" evidence="1">
    <location>
        <begin position="5"/>
        <end position="120"/>
    </location>
</feature>
<dbReference type="EMBL" id="LR134384">
    <property type="protein sequence ID" value="VEH14554.1"/>
    <property type="molecule type" value="Genomic_DNA"/>
</dbReference>
<dbReference type="RefSeq" id="WP_018919695.1">
    <property type="nucleotide sequence ID" value="NZ_LR134384.1"/>
</dbReference>
<dbReference type="KEGG" id="poc:NCTC13071_00531"/>
<dbReference type="Pfam" id="PF01797">
    <property type="entry name" value="Y1_Tnp"/>
    <property type="match status" value="1"/>
</dbReference>
<dbReference type="InterPro" id="IPR036515">
    <property type="entry name" value="Transposase_17_sf"/>
</dbReference>
<dbReference type="GeneID" id="85011435"/>
<protein>
    <submittedName>
        <fullName evidence="2">Transposase IS200 like</fullName>
    </submittedName>
</protein>
<evidence type="ECO:0000313" key="2">
    <source>
        <dbReference type="EMBL" id="VEH14554.1"/>
    </source>
</evidence>
<dbReference type="SMART" id="SM01321">
    <property type="entry name" value="Y1_Tnp"/>
    <property type="match status" value="1"/>
</dbReference>
<dbReference type="Gene3D" id="3.30.70.1290">
    <property type="entry name" value="Transposase IS200-like"/>
    <property type="match status" value="1"/>
</dbReference>
<dbReference type="GO" id="GO:0003677">
    <property type="term" value="F:DNA binding"/>
    <property type="evidence" value="ECO:0007669"/>
    <property type="project" value="InterPro"/>
</dbReference>
<dbReference type="InterPro" id="IPR002686">
    <property type="entry name" value="Transposase_17"/>
</dbReference>
<dbReference type="GO" id="GO:0004803">
    <property type="term" value="F:transposase activity"/>
    <property type="evidence" value="ECO:0007669"/>
    <property type="project" value="InterPro"/>
</dbReference>
<reference evidence="2 3" key="1">
    <citation type="submission" date="2018-12" db="EMBL/GenBank/DDBJ databases">
        <authorList>
            <consortium name="Pathogen Informatics"/>
        </authorList>
    </citation>
    <scope>NUCLEOTIDE SEQUENCE [LARGE SCALE GENOMIC DNA]</scope>
    <source>
        <strain evidence="2 3">NCTC13071</strain>
    </source>
</reference>
<proteinExistence type="predicted"/>
<evidence type="ECO:0000313" key="3">
    <source>
        <dbReference type="Proteomes" id="UP000274578"/>
    </source>
</evidence>
<name>A0A3S4T0Y5_9BACT</name>
<dbReference type="GO" id="GO:0006313">
    <property type="term" value="P:DNA transposition"/>
    <property type="evidence" value="ECO:0007669"/>
    <property type="project" value="InterPro"/>
</dbReference>
<sequence length="153" mass="17865">MPQYLNQILVHCVFHKHAKAVTIQAQDQLPLNQFVMQTCHFLHCPCLIANGVADHLHFLLVLATNTSIADVVKEVKRKATLFLKERNSSYYHSFCWQGGYGAFSVSIRHRDSVYQYIYQQQEHHKKISAKDEFESLLRNAGITKYDEKFYWST</sequence>
<dbReference type="Proteomes" id="UP000274578">
    <property type="component" value="Chromosome 1"/>
</dbReference>
<dbReference type="PANTHER" id="PTHR33360:SF2">
    <property type="entry name" value="TRANSPOSASE FOR INSERTION SEQUENCE ELEMENT IS200"/>
    <property type="match status" value="1"/>
</dbReference>
<evidence type="ECO:0000259" key="1">
    <source>
        <dbReference type="SMART" id="SM01321"/>
    </source>
</evidence>
<dbReference type="PANTHER" id="PTHR33360">
    <property type="entry name" value="TRANSPOSASE FOR INSERTION SEQUENCE ELEMENT IS200"/>
    <property type="match status" value="1"/>
</dbReference>